<name>A0A1I7BG48_9FLAO</name>
<evidence type="ECO:0000259" key="6">
    <source>
        <dbReference type="PROSITE" id="PS51007"/>
    </source>
</evidence>
<keyword evidence="3 4" id="KW-0408">Iron</keyword>
<evidence type="ECO:0000313" key="7">
    <source>
        <dbReference type="EMBL" id="SFT86138.1"/>
    </source>
</evidence>
<keyword evidence="1 4" id="KW-0349">Heme</keyword>
<protein>
    <submittedName>
        <fullName evidence="7">Cytochrome C oxidase, cbb3-type, subunit III</fullName>
    </submittedName>
</protein>
<dbReference type="PROSITE" id="PS51007">
    <property type="entry name" value="CYTC"/>
    <property type="match status" value="1"/>
</dbReference>
<gene>
    <name evidence="7" type="ORF">SAMN05216474_2806</name>
</gene>
<dbReference type="EMBL" id="FPAS01000005">
    <property type="protein sequence ID" value="SFT86138.1"/>
    <property type="molecule type" value="Genomic_DNA"/>
</dbReference>
<evidence type="ECO:0000313" key="8">
    <source>
        <dbReference type="Proteomes" id="UP000236454"/>
    </source>
</evidence>
<dbReference type="Gene3D" id="1.10.760.10">
    <property type="entry name" value="Cytochrome c-like domain"/>
    <property type="match status" value="1"/>
</dbReference>
<keyword evidence="8" id="KW-1185">Reference proteome</keyword>
<evidence type="ECO:0000256" key="2">
    <source>
        <dbReference type="ARBA" id="ARBA00022723"/>
    </source>
</evidence>
<dbReference type="AlphaFoldDB" id="A0A1I7BG48"/>
<keyword evidence="2 4" id="KW-0479">Metal-binding</keyword>
<dbReference type="InterPro" id="IPR009056">
    <property type="entry name" value="Cyt_c-like_dom"/>
</dbReference>
<dbReference type="GO" id="GO:0009055">
    <property type="term" value="F:electron transfer activity"/>
    <property type="evidence" value="ECO:0007669"/>
    <property type="project" value="InterPro"/>
</dbReference>
<evidence type="ECO:0000256" key="5">
    <source>
        <dbReference type="SAM" id="SignalP"/>
    </source>
</evidence>
<keyword evidence="5" id="KW-0732">Signal</keyword>
<evidence type="ECO:0000256" key="4">
    <source>
        <dbReference type="PROSITE-ProRule" id="PRU00433"/>
    </source>
</evidence>
<dbReference type="SUPFAM" id="SSF46626">
    <property type="entry name" value="Cytochrome c"/>
    <property type="match status" value="1"/>
</dbReference>
<proteinExistence type="predicted"/>
<dbReference type="GO" id="GO:0046872">
    <property type="term" value="F:metal ion binding"/>
    <property type="evidence" value="ECO:0007669"/>
    <property type="project" value="UniProtKB-KW"/>
</dbReference>
<dbReference type="GO" id="GO:0020037">
    <property type="term" value="F:heme binding"/>
    <property type="evidence" value="ECO:0007669"/>
    <property type="project" value="InterPro"/>
</dbReference>
<reference evidence="7 8" key="1">
    <citation type="submission" date="2016-10" db="EMBL/GenBank/DDBJ databases">
        <authorList>
            <person name="de Groot N.N."/>
        </authorList>
    </citation>
    <scope>NUCLEOTIDE SEQUENCE [LARGE SCALE GENOMIC DNA]</scope>
    <source>
        <strain evidence="7 8">CGMCC 1.7005</strain>
    </source>
</reference>
<feature type="chain" id="PRO_5014906218" evidence="5">
    <location>
        <begin position="22"/>
        <end position="109"/>
    </location>
</feature>
<accession>A0A1I7BG48</accession>
<dbReference type="STRING" id="477690.SAMN05216474_2806"/>
<dbReference type="PROSITE" id="PS51257">
    <property type="entry name" value="PROKAR_LIPOPROTEIN"/>
    <property type="match status" value="1"/>
</dbReference>
<evidence type="ECO:0000256" key="1">
    <source>
        <dbReference type="ARBA" id="ARBA00022617"/>
    </source>
</evidence>
<sequence length="109" mass="11885">MVLRTLLLSAFLGLVACNSSETVDLNAAPKPAESGQKLYKKYCQSCHGKTGDARRGNAADLTTSTMTDAQVRNVILNGNDKGMMGYKNLFETEAELDSLVQHVFTLRTK</sequence>
<dbReference type="Pfam" id="PF13442">
    <property type="entry name" value="Cytochrome_CBB3"/>
    <property type="match status" value="1"/>
</dbReference>
<feature type="signal peptide" evidence="5">
    <location>
        <begin position="1"/>
        <end position="21"/>
    </location>
</feature>
<dbReference type="Proteomes" id="UP000236454">
    <property type="component" value="Unassembled WGS sequence"/>
</dbReference>
<organism evidence="7 8">
    <name type="scientific">Lishizhenia tianjinensis</name>
    <dbReference type="NCBI Taxonomy" id="477690"/>
    <lineage>
        <taxon>Bacteria</taxon>
        <taxon>Pseudomonadati</taxon>
        <taxon>Bacteroidota</taxon>
        <taxon>Flavobacteriia</taxon>
        <taxon>Flavobacteriales</taxon>
        <taxon>Crocinitomicaceae</taxon>
        <taxon>Lishizhenia</taxon>
    </lineage>
</organism>
<dbReference type="InterPro" id="IPR036909">
    <property type="entry name" value="Cyt_c-like_dom_sf"/>
</dbReference>
<feature type="domain" description="Cytochrome c" evidence="6">
    <location>
        <begin position="30"/>
        <end position="107"/>
    </location>
</feature>
<evidence type="ECO:0000256" key="3">
    <source>
        <dbReference type="ARBA" id="ARBA00023004"/>
    </source>
</evidence>